<dbReference type="GO" id="GO:0043565">
    <property type="term" value="F:sequence-specific DNA binding"/>
    <property type="evidence" value="ECO:0007669"/>
    <property type="project" value="InterPro"/>
</dbReference>
<dbReference type="Gene3D" id="3.30.70.920">
    <property type="match status" value="1"/>
</dbReference>
<dbReference type="InterPro" id="IPR036390">
    <property type="entry name" value="WH_DNA-bd_sf"/>
</dbReference>
<keyword evidence="6" id="KW-1185">Reference proteome</keyword>
<keyword evidence="3" id="KW-0804">Transcription</keyword>
<evidence type="ECO:0000313" key="5">
    <source>
        <dbReference type="EMBL" id="SPJ30760.1"/>
    </source>
</evidence>
<dbReference type="PANTHER" id="PTHR30154">
    <property type="entry name" value="LEUCINE-RESPONSIVE REGULATORY PROTEIN"/>
    <property type="match status" value="1"/>
</dbReference>
<evidence type="ECO:0000256" key="2">
    <source>
        <dbReference type="ARBA" id="ARBA00023125"/>
    </source>
</evidence>
<dbReference type="GO" id="GO:0005829">
    <property type="term" value="C:cytosol"/>
    <property type="evidence" value="ECO:0007669"/>
    <property type="project" value="TreeGrafter"/>
</dbReference>
<accession>A0A2R8CEA7</accession>
<dbReference type="InterPro" id="IPR019888">
    <property type="entry name" value="Tscrpt_reg_AsnC-like"/>
</dbReference>
<evidence type="ECO:0000313" key="6">
    <source>
        <dbReference type="Proteomes" id="UP000244898"/>
    </source>
</evidence>
<dbReference type="SMART" id="SM00344">
    <property type="entry name" value="HTH_ASNC"/>
    <property type="match status" value="1"/>
</dbReference>
<keyword evidence="2 5" id="KW-0238">DNA-binding</keyword>
<evidence type="ECO:0000259" key="4">
    <source>
        <dbReference type="PROSITE" id="PS50956"/>
    </source>
</evidence>
<dbReference type="Pfam" id="PF13412">
    <property type="entry name" value="HTH_24"/>
    <property type="match status" value="1"/>
</dbReference>
<name>A0A2R8CEA7_9RHOB</name>
<dbReference type="InterPro" id="IPR000485">
    <property type="entry name" value="AsnC-type_HTH_dom"/>
</dbReference>
<dbReference type="AlphaFoldDB" id="A0A2R8CEA7"/>
<dbReference type="InterPro" id="IPR011008">
    <property type="entry name" value="Dimeric_a/b-barrel"/>
</dbReference>
<dbReference type="SUPFAM" id="SSF54909">
    <property type="entry name" value="Dimeric alpha+beta barrel"/>
    <property type="match status" value="1"/>
</dbReference>
<dbReference type="Proteomes" id="UP000244898">
    <property type="component" value="Unassembled WGS sequence"/>
</dbReference>
<dbReference type="SUPFAM" id="SSF46785">
    <property type="entry name" value="Winged helix' DNA-binding domain"/>
    <property type="match status" value="1"/>
</dbReference>
<organism evidence="5 6">
    <name type="scientific">Falsiruegeria mediterranea M17</name>
    <dbReference type="NCBI Taxonomy" id="1200281"/>
    <lineage>
        <taxon>Bacteria</taxon>
        <taxon>Pseudomonadati</taxon>
        <taxon>Pseudomonadota</taxon>
        <taxon>Alphaproteobacteria</taxon>
        <taxon>Rhodobacterales</taxon>
        <taxon>Roseobacteraceae</taxon>
        <taxon>Falsiruegeria</taxon>
    </lineage>
</organism>
<reference evidence="6" key="1">
    <citation type="submission" date="2018-03" db="EMBL/GenBank/DDBJ databases">
        <authorList>
            <person name="Rodrigo-Torres L."/>
            <person name="Arahal R. D."/>
            <person name="Lucena T."/>
        </authorList>
    </citation>
    <scope>NUCLEOTIDE SEQUENCE [LARGE SCALE GENOMIC DNA]</scope>
    <source>
        <strain evidence="6">CECT 7615</strain>
    </source>
</reference>
<dbReference type="PRINTS" id="PR00033">
    <property type="entry name" value="HTHASNC"/>
</dbReference>
<feature type="domain" description="HTH asnC-type" evidence="4">
    <location>
        <begin position="34"/>
        <end position="95"/>
    </location>
</feature>
<dbReference type="Gene3D" id="1.10.10.10">
    <property type="entry name" value="Winged helix-like DNA-binding domain superfamily/Winged helix DNA-binding domain"/>
    <property type="match status" value="1"/>
</dbReference>
<dbReference type="Pfam" id="PF01037">
    <property type="entry name" value="AsnC_trans_reg"/>
    <property type="match status" value="1"/>
</dbReference>
<dbReference type="PANTHER" id="PTHR30154:SF46">
    <property type="entry name" value="TRANSCRIPTIONAL REGULATORY PROTEIN"/>
    <property type="match status" value="1"/>
</dbReference>
<sequence length="183" mass="20408">MHDTAFARILSVTLKNMRVPRMFPAQHKETPHVLDDTDNRLLAALQKDAHLTAQQLGEMLNLSPSQAGRRRQRLEAEGFITNYAAKLDPARLGLHVQGFVQVHLGTHGPDQSQAFARMVDTRPEITSAWTMTGDADYLLHVYCADLPALNSLIHQVILPHPAVARVQSQIVMDQLKRDAPLPT</sequence>
<protein>
    <submittedName>
        <fullName evidence="5">DNA-binding transcriptional activator DecR</fullName>
    </submittedName>
</protein>
<dbReference type="InterPro" id="IPR036388">
    <property type="entry name" value="WH-like_DNA-bd_sf"/>
</dbReference>
<dbReference type="InterPro" id="IPR019887">
    <property type="entry name" value="Tscrpt_reg_AsnC/Lrp_C"/>
</dbReference>
<evidence type="ECO:0000256" key="1">
    <source>
        <dbReference type="ARBA" id="ARBA00023015"/>
    </source>
</evidence>
<keyword evidence="1" id="KW-0805">Transcription regulation</keyword>
<proteinExistence type="predicted"/>
<dbReference type="PROSITE" id="PS50956">
    <property type="entry name" value="HTH_ASNC_2"/>
    <property type="match status" value="1"/>
</dbReference>
<dbReference type="EMBL" id="ONZG01000013">
    <property type="protein sequence ID" value="SPJ30760.1"/>
    <property type="molecule type" value="Genomic_DNA"/>
</dbReference>
<dbReference type="GO" id="GO:0043200">
    <property type="term" value="P:response to amino acid"/>
    <property type="evidence" value="ECO:0007669"/>
    <property type="project" value="TreeGrafter"/>
</dbReference>
<gene>
    <name evidence="5" type="primary">decR_5</name>
    <name evidence="5" type="ORF">TRM7615_04294</name>
</gene>
<evidence type="ECO:0000256" key="3">
    <source>
        <dbReference type="ARBA" id="ARBA00023163"/>
    </source>
</evidence>